<keyword evidence="1" id="KW-0812">Transmembrane</keyword>
<protein>
    <submittedName>
        <fullName evidence="2">Protein of unassigned function</fullName>
    </submittedName>
</protein>
<keyword evidence="3" id="KW-1185">Reference proteome</keyword>
<keyword evidence="1" id="KW-0472">Membrane</keyword>
<feature type="transmembrane region" description="Helical" evidence="1">
    <location>
        <begin position="129"/>
        <end position="147"/>
    </location>
</feature>
<dbReference type="EMBL" id="CP003811">
    <property type="protein sequence ID" value="AIQ90659.1"/>
    <property type="molecule type" value="Genomic_DNA"/>
</dbReference>
<feature type="transmembrane region" description="Helical" evidence="1">
    <location>
        <begin position="14"/>
        <end position="35"/>
    </location>
</feature>
<dbReference type="Proteomes" id="UP000029492">
    <property type="component" value="Chromosome"/>
</dbReference>
<feature type="transmembrane region" description="Helical" evidence="1">
    <location>
        <begin position="88"/>
        <end position="108"/>
    </location>
</feature>
<feature type="transmembrane region" description="Helical" evidence="1">
    <location>
        <begin position="47"/>
        <end position="68"/>
    </location>
</feature>
<name>A0A089Q7V0_9HYPH</name>
<dbReference type="AlphaFoldDB" id="A0A089Q7V0"/>
<organism evidence="2 3">
    <name type="scientific">Methylobacterium oryzae CBMB20</name>
    <dbReference type="NCBI Taxonomy" id="693986"/>
    <lineage>
        <taxon>Bacteria</taxon>
        <taxon>Pseudomonadati</taxon>
        <taxon>Pseudomonadota</taxon>
        <taxon>Alphaproteobacteria</taxon>
        <taxon>Hyphomicrobiales</taxon>
        <taxon>Methylobacteriaceae</taxon>
        <taxon>Methylobacterium</taxon>
    </lineage>
</organism>
<sequence length="171" mass="18559">MFINSDALAGVLRLLWIAIVLLGGVIVAHLVWVSLVARCRALASMPLPTKIAIVGAAFATPVVGFYAVEIASWHRRQAARPRFRVPRHIAVAALLTLALAAAGTLLVEGRAVPEDRSWWRAAGRFEGQVCVLLIGQMMVFMILRVFLTARRPALLWIAYVLSAGILAVLLA</sequence>
<keyword evidence="1" id="KW-1133">Transmembrane helix</keyword>
<dbReference type="KEGG" id="mor:MOC_2904"/>
<dbReference type="HOGENOM" id="CLU_1561137_0_0_5"/>
<proteinExistence type="predicted"/>
<dbReference type="STRING" id="693986.MOC_2904"/>
<accession>A0A089Q7V0</accession>
<evidence type="ECO:0000313" key="2">
    <source>
        <dbReference type="EMBL" id="AIQ90659.1"/>
    </source>
</evidence>
<feature type="transmembrane region" description="Helical" evidence="1">
    <location>
        <begin position="153"/>
        <end position="170"/>
    </location>
</feature>
<gene>
    <name evidence="2" type="ORF">MOC_2904</name>
</gene>
<evidence type="ECO:0000313" key="3">
    <source>
        <dbReference type="Proteomes" id="UP000029492"/>
    </source>
</evidence>
<reference evidence="2 3" key="1">
    <citation type="journal article" date="2014" name="PLoS ONE">
        <title>Genome Information of Methylobacterium oryzae, a Plant-Probiotic Methylotroph in the Phyllosphere.</title>
        <authorList>
            <person name="Kwak M.J."/>
            <person name="Jeong H."/>
            <person name="Madhaiyan M."/>
            <person name="Lee Y."/>
            <person name="Sa T.M."/>
            <person name="Oh T.K."/>
            <person name="Kim J.F."/>
        </authorList>
    </citation>
    <scope>NUCLEOTIDE SEQUENCE [LARGE SCALE GENOMIC DNA]</scope>
    <source>
        <strain evidence="2 3">CBMB20</strain>
    </source>
</reference>
<dbReference type="RefSeq" id="WP_043757743.1">
    <property type="nucleotide sequence ID" value="NZ_CP003811.1"/>
</dbReference>
<evidence type="ECO:0000256" key="1">
    <source>
        <dbReference type="SAM" id="Phobius"/>
    </source>
</evidence>